<proteinExistence type="predicted"/>
<dbReference type="PANTHER" id="PTHR40099:SF1">
    <property type="entry name" value="ACETOLACTATE SYNTHASE, SMALL SUBUNIT"/>
    <property type="match status" value="1"/>
</dbReference>
<dbReference type="InterPro" id="IPR045865">
    <property type="entry name" value="ACT-like_dom_sf"/>
</dbReference>
<dbReference type="CDD" id="cd04908">
    <property type="entry name" value="ACT_Bt0572_1"/>
    <property type="match status" value="1"/>
</dbReference>
<dbReference type="InterPro" id="IPR045739">
    <property type="entry name" value="ACT_dom_pair"/>
</dbReference>
<protein>
    <submittedName>
        <fullName evidence="2">ACT domain-containing protein</fullName>
    </submittedName>
</protein>
<feature type="domain" description="ACT" evidence="1">
    <location>
        <begin position="70"/>
        <end position="137"/>
    </location>
</feature>
<dbReference type="InterPro" id="IPR002912">
    <property type="entry name" value="ACT_dom"/>
</dbReference>
<dbReference type="EMBL" id="DSYZ01000145">
    <property type="protein sequence ID" value="HGT83614.1"/>
    <property type="molecule type" value="Genomic_DNA"/>
</dbReference>
<sequence length="137" mass="15158">MIKQISVFVENKPGRLSAVTQVLFEKGINLRAFTIADAGDFGVIRMVVDKTEEAYKALKEAGFTVTVNEVLAVEVEDKPGELFKISKALGDAGVNIEYVYAFTSKKHKALIIFRVSDSEKAKQILEKMGVLFKGEIE</sequence>
<dbReference type="SUPFAM" id="SSF55021">
    <property type="entry name" value="ACT-like"/>
    <property type="match status" value="2"/>
</dbReference>
<organism evidence="2">
    <name type="scientific">Archaeoglobus fulgidus</name>
    <dbReference type="NCBI Taxonomy" id="2234"/>
    <lineage>
        <taxon>Archaea</taxon>
        <taxon>Methanobacteriati</taxon>
        <taxon>Methanobacteriota</taxon>
        <taxon>Archaeoglobi</taxon>
        <taxon>Archaeoglobales</taxon>
        <taxon>Archaeoglobaceae</taxon>
        <taxon>Archaeoglobus</taxon>
    </lineage>
</organism>
<dbReference type="PANTHER" id="PTHR40099">
    <property type="entry name" value="ACETOLACTATE SYNTHASE, SMALL SUBUNIT"/>
    <property type="match status" value="1"/>
</dbReference>
<dbReference type="AlphaFoldDB" id="A0A7J3M5P7"/>
<dbReference type="PROSITE" id="PS51671">
    <property type="entry name" value="ACT"/>
    <property type="match status" value="2"/>
</dbReference>
<dbReference type="CDD" id="cd04882">
    <property type="entry name" value="ACT_Bt0572_2"/>
    <property type="match status" value="1"/>
</dbReference>
<dbReference type="Gene3D" id="3.30.2130.10">
    <property type="entry name" value="VC0802-like"/>
    <property type="match status" value="1"/>
</dbReference>
<accession>A0A7J3M5P7</accession>
<dbReference type="Pfam" id="PF19571">
    <property type="entry name" value="ACT_8"/>
    <property type="match status" value="1"/>
</dbReference>
<reference evidence="2" key="1">
    <citation type="journal article" date="2020" name="mSystems">
        <title>Genome- and Community-Level Interaction Insights into Carbon Utilization and Element Cycling Functions of Hydrothermarchaeota in Hydrothermal Sediment.</title>
        <authorList>
            <person name="Zhou Z."/>
            <person name="Liu Y."/>
            <person name="Xu W."/>
            <person name="Pan J."/>
            <person name="Luo Z.H."/>
            <person name="Li M."/>
        </authorList>
    </citation>
    <scope>NUCLEOTIDE SEQUENCE [LARGE SCALE GENOMIC DNA]</scope>
    <source>
        <strain evidence="2">SpSt-587</strain>
    </source>
</reference>
<gene>
    <name evidence="2" type="ORF">ENT52_07825</name>
</gene>
<evidence type="ECO:0000259" key="1">
    <source>
        <dbReference type="PROSITE" id="PS51671"/>
    </source>
</evidence>
<feature type="domain" description="ACT" evidence="1">
    <location>
        <begin position="4"/>
        <end position="67"/>
    </location>
</feature>
<comment type="caution">
    <text evidence="2">The sequence shown here is derived from an EMBL/GenBank/DDBJ whole genome shotgun (WGS) entry which is preliminary data.</text>
</comment>
<evidence type="ECO:0000313" key="2">
    <source>
        <dbReference type="EMBL" id="HGT83614.1"/>
    </source>
</evidence>
<name>A0A7J3M5P7_ARCFL</name>